<feature type="transmembrane region" description="Helical" evidence="5">
    <location>
        <begin position="47"/>
        <end position="65"/>
    </location>
</feature>
<evidence type="ECO:0000256" key="5">
    <source>
        <dbReference type="SAM" id="Phobius"/>
    </source>
</evidence>
<feature type="transmembrane region" description="Helical" evidence="5">
    <location>
        <begin position="7"/>
        <end position="27"/>
    </location>
</feature>
<comment type="caution">
    <text evidence="6">The sequence shown here is derived from an EMBL/GenBank/DDBJ whole genome shotgun (WGS) entry which is preliminary data.</text>
</comment>
<feature type="transmembrane region" description="Helical" evidence="5">
    <location>
        <begin position="72"/>
        <end position="89"/>
    </location>
</feature>
<evidence type="ECO:0000256" key="3">
    <source>
        <dbReference type="ARBA" id="ARBA00022989"/>
    </source>
</evidence>
<feature type="transmembrane region" description="Helical" evidence="5">
    <location>
        <begin position="95"/>
        <end position="115"/>
    </location>
</feature>
<dbReference type="InterPro" id="IPR032808">
    <property type="entry name" value="DoxX"/>
</dbReference>
<name>A0ABP8GLZ0_9SPHI</name>
<dbReference type="Pfam" id="PF13564">
    <property type="entry name" value="DoxX_2"/>
    <property type="match status" value="1"/>
</dbReference>
<evidence type="ECO:0000313" key="7">
    <source>
        <dbReference type="Proteomes" id="UP001500582"/>
    </source>
</evidence>
<proteinExistence type="predicted"/>
<evidence type="ECO:0000256" key="2">
    <source>
        <dbReference type="ARBA" id="ARBA00022692"/>
    </source>
</evidence>
<keyword evidence="4 5" id="KW-0472">Membrane</keyword>
<keyword evidence="7" id="KW-1185">Reference proteome</keyword>
<evidence type="ECO:0000313" key="6">
    <source>
        <dbReference type="EMBL" id="GAA4326822.1"/>
    </source>
</evidence>
<keyword evidence="2 5" id="KW-0812">Transmembrane</keyword>
<keyword evidence="3 5" id="KW-1133">Transmembrane helix</keyword>
<evidence type="ECO:0000256" key="1">
    <source>
        <dbReference type="ARBA" id="ARBA00004141"/>
    </source>
</evidence>
<dbReference type="RefSeq" id="WP_345211917.1">
    <property type="nucleotide sequence ID" value="NZ_BAABFT010000007.1"/>
</dbReference>
<reference evidence="7" key="1">
    <citation type="journal article" date="2019" name="Int. J. Syst. Evol. Microbiol.">
        <title>The Global Catalogue of Microorganisms (GCM) 10K type strain sequencing project: providing services to taxonomists for standard genome sequencing and annotation.</title>
        <authorList>
            <consortium name="The Broad Institute Genomics Platform"/>
            <consortium name="The Broad Institute Genome Sequencing Center for Infectious Disease"/>
            <person name="Wu L."/>
            <person name="Ma J."/>
        </authorList>
    </citation>
    <scope>NUCLEOTIDE SEQUENCE [LARGE SCALE GENOMIC DNA]</scope>
    <source>
        <strain evidence="7">JCM 17705</strain>
    </source>
</reference>
<dbReference type="Proteomes" id="UP001500582">
    <property type="component" value="Unassembled WGS sequence"/>
</dbReference>
<organism evidence="6 7">
    <name type="scientific">Mucilaginibacter gynuensis</name>
    <dbReference type="NCBI Taxonomy" id="1302236"/>
    <lineage>
        <taxon>Bacteria</taxon>
        <taxon>Pseudomonadati</taxon>
        <taxon>Bacteroidota</taxon>
        <taxon>Sphingobacteriia</taxon>
        <taxon>Sphingobacteriales</taxon>
        <taxon>Sphingobacteriaceae</taxon>
        <taxon>Mucilaginibacter</taxon>
    </lineage>
</organism>
<protein>
    <submittedName>
        <fullName evidence="6">DoxX family protein</fullName>
    </submittedName>
</protein>
<gene>
    <name evidence="6" type="ORF">GCM10023149_29880</name>
</gene>
<evidence type="ECO:0000256" key="4">
    <source>
        <dbReference type="ARBA" id="ARBA00023136"/>
    </source>
</evidence>
<comment type="subcellular location">
    <subcellularLocation>
        <location evidence="1">Membrane</location>
        <topology evidence="1">Multi-pass membrane protein</topology>
    </subcellularLocation>
</comment>
<sequence>MKNIKILYWLFTLMFSLWMLLNARAYLTNDEAKVLCRQLGFPDYFRVELAIAKTLGALVLLIPWFKGALKEWAYAGFAFTVISGLIAHVATGDPIGYLISALIALSFLLISYVTYHRLQKVDLRWIV</sequence>
<dbReference type="EMBL" id="BAABFT010000007">
    <property type="protein sequence ID" value="GAA4326822.1"/>
    <property type="molecule type" value="Genomic_DNA"/>
</dbReference>
<accession>A0ABP8GLZ0</accession>